<dbReference type="AlphaFoldDB" id="A0A292PMN3"/>
<name>A0A292PMN3_9PEZI</name>
<reference evidence="2" key="1">
    <citation type="submission" date="2015-10" db="EMBL/GenBank/DDBJ databases">
        <authorList>
            <person name="Regsiter A."/>
            <person name="william w."/>
        </authorList>
    </citation>
    <scope>NUCLEOTIDE SEQUENCE</scope>
    <source>
        <strain evidence="2">Montdore</strain>
    </source>
</reference>
<gene>
    <name evidence="2" type="ORF">GSTUAT00006990001</name>
</gene>
<dbReference type="InterPro" id="IPR011665">
    <property type="entry name" value="BRF1_TBP-bd_dom"/>
</dbReference>
<dbReference type="Pfam" id="PF07741">
    <property type="entry name" value="BRF1"/>
    <property type="match status" value="1"/>
</dbReference>
<feature type="non-terminal residue" evidence="2">
    <location>
        <position position="127"/>
    </location>
</feature>
<organism evidence="2 3">
    <name type="scientific">Tuber aestivum</name>
    <name type="common">summer truffle</name>
    <dbReference type="NCBI Taxonomy" id="59557"/>
    <lineage>
        <taxon>Eukaryota</taxon>
        <taxon>Fungi</taxon>
        <taxon>Dikarya</taxon>
        <taxon>Ascomycota</taxon>
        <taxon>Pezizomycotina</taxon>
        <taxon>Pezizomycetes</taxon>
        <taxon>Pezizales</taxon>
        <taxon>Tuberaceae</taxon>
        <taxon>Tuber</taxon>
    </lineage>
</organism>
<dbReference type="Proteomes" id="UP001412239">
    <property type="component" value="Unassembled WGS sequence"/>
</dbReference>
<evidence type="ECO:0000313" key="2">
    <source>
        <dbReference type="EMBL" id="CUS08932.1"/>
    </source>
</evidence>
<evidence type="ECO:0000313" key="3">
    <source>
        <dbReference type="Proteomes" id="UP001412239"/>
    </source>
</evidence>
<evidence type="ECO:0000259" key="1">
    <source>
        <dbReference type="Pfam" id="PF07741"/>
    </source>
</evidence>
<protein>
    <recommendedName>
        <fullName evidence="1">Brf1 TBP-binding domain-containing protein</fullName>
    </recommendedName>
</protein>
<sequence length="127" mass="14739">MEELREDDRQVRVGTTQTTSMRSTTILKMPDLPFFSFFPFFLKKNSPLLPTGAIMSNMDIIVKRLKKETDLRNGIIKTAKKRKRNKLRNTNSKEIAATPADHVKEMLMRRSCSEKINYKAIEGLFED</sequence>
<keyword evidence="3" id="KW-1185">Reference proteome</keyword>
<feature type="domain" description="Brf1 TBP-binding" evidence="1">
    <location>
        <begin position="63"/>
        <end position="126"/>
    </location>
</feature>
<proteinExistence type="predicted"/>
<accession>A0A292PMN3</accession>
<dbReference type="EMBL" id="LN891106">
    <property type="protein sequence ID" value="CUS08932.1"/>
    <property type="molecule type" value="Genomic_DNA"/>
</dbReference>